<dbReference type="PROSITE" id="PS00108">
    <property type="entry name" value="PROTEIN_KINASE_ST"/>
    <property type="match status" value="1"/>
</dbReference>
<organism evidence="11 12">
    <name type="scientific">Tetrahymena thermophila (strain SB210)</name>
    <dbReference type="NCBI Taxonomy" id="312017"/>
    <lineage>
        <taxon>Eukaryota</taxon>
        <taxon>Sar</taxon>
        <taxon>Alveolata</taxon>
        <taxon>Ciliophora</taxon>
        <taxon>Intramacronucleata</taxon>
        <taxon>Oligohymenophorea</taxon>
        <taxon>Hymenostomatida</taxon>
        <taxon>Tetrahymenina</taxon>
        <taxon>Tetrahymenidae</taxon>
        <taxon>Tetrahymena</taxon>
    </lineage>
</organism>
<dbReference type="InterPro" id="IPR045864">
    <property type="entry name" value="aa-tRNA-synth_II/BPL/LPL"/>
</dbReference>
<evidence type="ECO:0000256" key="3">
    <source>
        <dbReference type="ARBA" id="ARBA00022777"/>
    </source>
</evidence>
<dbReference type="GO" id="GO:0004694">
    <property type="term" value="F:eukaryotic translation initiation factor 2alpha kinase activity"/>
    <property type="evidence" value="ECO:0007669"/>
    <property type="project" value="TreeGrafter"/>
</dbReference>
<feature type="compositionally biased region" description="Basic residues" evidence="8">
    <location>
        <begin position="52"/>
        <end position="62"/>
    </location>
</feature>
<feature type="compositionally biased region" description="Acidic residues" evidence="8">
    <location>
        <begin position="481"/>
        <end position="490"/>
    </location>
</feature>
<keyword evidence="5" id="KW-0652">Protein synthesis inhibitor</keyword>
<dbReference type="Proteomes" id="UP000009168">
    <property type="component" value="Unassembled WGS sequence"/>
</dbReference>
<dbReference type="Gene3D" id="3.30.930.10">
    <property type="entry name" value="Bira Bifunctional Protein, Domain 2"/>
    <property type="match status" value="1"/>
</dbReference>
<dbReference type="InterPro" id="IPR006575">
    <property type="entry name" value="RWD_dom"/>
</dbReference>
<dbReference type="GO" id="GO:0005829">
    <property type="term" value="C:cytosol"/>
    <property type="evidence" value="ECO:0007669"/>
    <property type="project" value="TreeGrafter"/>
</dbReference>
<dbReference type="Gene3D" id="3.30.200.20">
    <property type="entry name" value="Phosphorylase Kinase, domain 1"/>
    <property type="match status" value="1"/>
</dbReference>
<evidence type="ECO:0000256" key="5">
    <source>
        <dbReference type="ARBA" id="ARBA00023193"/>
    </source>
</evidence>
<dbReference type="PANTHER" id="PTHR11042">
    <property type="entry name" value="EUKARYOTIC TRANSLATION INITIATION FACTOR 2-ALPHA KINASE EIF2-ALPHA KINASE -RELATED"/>
    <property type="match status" value="1"/>
</dbReference>
<name>I7M434_TETTS</name>
<keyword evidence="1" id="KW-0808">Transferase</keyword>
<sequence length="1425" mass="167975">MQQQREKDNRGSSKKQKQIASQDISAQQNQNKILQNDSQYALDYPNFPKTQNKTKNKKKKSANGKEINQFNQSQAGLKNYSSEKHNIEYGSNEENILFKDSQSNIIQDQSTNPMNIKQSFSSLDYKSPSLEALEKLSKKSLKKLGKEQKVKPTEQSDESFNLIIREIDVLKCIFEDQMKIIIPHSKKIMGQIQIDLFQSRIPENLRTIIRFKYTYTIEYPFTPVHFVVEPKQNIPDRIDATKFRSQLIEDIKKVAKKQQEKMEESVFNICSMILDFVKEFDEEWIQQQQAKGQQQQLQMYKNPSTILEDQDENADTVHTLPQNVKQSDMSCIDNSMSKNKSSLDQLQSYAIKKSFVYEYQDKLLGDFREEVNLSRQSLSSTDQDQQEEKVLENLKSAYKTNFEEVEQIGKGGFGQVYKVKNRLDSLNYAVKKIKLDINQKELTKKTLKEVKLLSILQHNHIVRYYQAWLEKPDEKTLQEFENSEEEDELREDSKEEECSSENDSAPSKASKESSMCFEFIESSEESSLPFEFENYSDNGIVFEDSDGDEEQKQKNQNSSTANNKQETHKRKESQIQDIDETDFFTKEDKKKHHKKKKSKDFRLLHIQMEFCGGSTLREMIDNHFFCAEKEKRISSKQKKSLLAQILEALKYLHEKELIHRDLKPQNILLDQSGQIKLVDFGLATTLKKERQIERKAVLNLKRASSVQSNFYNASSLPGEIDYKDKKSENSNNYFPSEITRGVGTGVYRAPEQENTSSYCTKADMFSLGVIIFEMWYPLPTFMEKYQTLKEIREKNQLPQDFNLKVGNDAKEIRDILTKLLDPDPSKRYSAEELLKTLEDEQYLEHLSQITNPNNADHRKLIEYLFKVQNLPSAIYTVEPYIKLIRFTQSYQLIQDRIKSVFEAHGGINLEANPLVPLTENIYLNKLYLNTKQSRLQFRVKMYHNIIKRQYKSIMLANTGTLVEFSDNLLTPWIQKVKTRHYIQMKKLEKRDNLLQKELSSMIKRYTFACIQFQDSEKKKFYPVENKRASFDIVYIKDEEYQSQDISSVRQYYEANLIRVAYEVIRMFCKDTTKYKIRIGFSGLLDMLISSISIQEETLLKILADKSIMEKIQDLRENDFRQINQLEQIFIDQYGIQKEIFHQIISFFKISSANLDTFKEYLEERFIKYQNEINLIHQYLLELTSYLDLFKIPKETLYFDTCLLPDNLMYHSGLLFDIINYEELEFIKKRSNKLKEINTHQESNILAKIFIKGGRYDHFFVESQKQKQQAPEGIGFQVYIDELFNHFFRPILSQYDNQETQIQQQLQDYNEIEAIIISIDEDLKEEKFILADELWNHQIKAHVIIEPVQALFRILETLKKQKIKFLITVKKKKAQNLNSNQKTKYKLQSLAQLNQKNSEKEREYEINEIIEIINKSKYNPKQKYLN</sequence>
<feature type="domain" description="Protein kinase" evidence="9">
    <location>
        <begin position="402"/>
        <end position="843"/>
    </location>
</feature>
<keyword evidence="4 7" id="KW-0067">ATP-binding</keyword>
<evidence type="ECO:0000256" key="1">
    <source>
        <dbReference type="ARBA" id="ARBA00022679"/>
    </source>
</evidence>
<dbReference type="Gene3D" id="3.40.50.800">
    <property type="entry name" value="Anticodon-binding domain"/>
    <property type="match status" value="1"/>
</dbReference>
<feature type="domain" description="RWD" evidence="10">
    <location>
        <begin position="165"/>
        <end position="280"/>
    </location>
</feature>
<feature type="compositionally biased region" description="Basic and acidic residues" evidence="8">
    <location>
        <begin position="1"/>
        <end position="11"/>
    </location>
</feature>
<dbReference type="PROSITE" id="PS50011">
    <property type="entry name" value="PROTEIN_KINASE_DOM"/>
    <property type="match status" value="1"/>
</dbReference>
<gene>
    <name evidence="11" type="ORF">TTHERM_00467680</name>
</gene>
<reference evidence="12" key="1">
    <citation type="journal article" date="2006" name="PLoS Biol.">
        <title>Macronuclear genome sequence of the ciliate Tetrahymena thermophila, a model eukaryote.</title>
        <authorList>
            <person name="Eisen J.A."/>
            <person name="Coyne R.S."/>
            <person name="Wu M."/>
            <person name="Wu D."/>
            <person name="Thiagarajan M."/>
            <person name="Wortman J.R."/>
            <person name="Badger J.H."/>
            <person name="Ren Q."/>
            <person name="Amedeo P."/>
            <person name="Jones K.M."/>
            <person name="Tallon L.J."/>
            <person name="Delcher A.L."/>
            <person name="Salzberg S.L."/>
            <person name="Silva J.C."/>
            <person name="Haas B.J."/>
            <person name="Majoros W.H."/>
            <person name="Farzad M."/>
            <person name="Carlton J.M."/>
            <person name="Smith R.K. Jr."/>
            <person name="Garg J."/>
            <person name="Pearlman R.E."/>
            <person name="Karrer K.M."/>
            <person name="Sun L."/>
            <person name="Manning G."/>
            <person name="Elde N.C."/>
            <person name="Turkewitz A.P."/>
            <person name="Asai D.J."/>
            <person name="Wilkes D.E."/>
            <person name="Wang Y."/>
            <person name="Cai H."/>
            <person name="Collins K."/>
            <person name="Stewart B.A."/>
            <person name="Lee S.R."/>
            <person name="Wilamowska K."/>
            <person name="Weinberg Z."/>
            <person name="Ruzzo W.L."/>
            <person name="Wloga D."/>
            <person name="Gaertig J."/>
            <person name="Frankel J."/>
            <person name="Tsao C.-C."/>
            <person name="Gorovsky M.A."/>
            <person name="Keeling P.J."/>
            <person name="Waller R.F."/>
            <person name="Patron N.J."/>
            <person name="Cherry J.M."/>
            <person name="Stover N.A."/>
            <person name="Krieger C.J."/>
            <person name="del Toro C."/>
            <person name="Ryder H.F."/>
            <person name="Williamson S.C."/>
            <person name="Barbeau R.A."/>
            <person name="Hamilton E.P."/>
            <person name="Orias E."/>
        </authorList>
    </citation>
    <scope>NUCLEOTIDE SEQUENCE [LARGE SCALE GENOMIC DNA]</scope>
    <source>
        <strain evidence="12">SB210</strain>
    </source>
</reference>
<dbReference type="OrthoDB" id="305711at2759"/>
<dbReference type="EMBL" id="GG662441">
    <property type="protein sequence ID" value="EAS04819.2"/>
    <property type="molecule type" value="Genomic_DNA"/>
</dbReference>
<feature type="compositionally biased region" description="Polar residues" evidence="8">
    <location>
        <begin position="18"/>
        <end position="39"/>
    </location>
</feature>
<evidence type="ECO:0000256" key="7">
    <source>
        <dbReference type="PROSITE-ProRule" id="PRU10141"/>
    </source>
</evidence>
<dbReference type="InterPro" id="IPR008271">
    <property type="entry name" value="Ser/Thr_kinase_AS"/>
</dbReference>
<evidence type="ECO:0000256" key="2">
    <source>
        <dbReference type="ARBA" id="ARBA00022741"/>
    </source>
</evidence>
<dbReference type="GO" id="GO:0017148">
    <property type="term" value="P:negative regulation of translation"/>
    <property type="evidence" value="ECO:0007669"/>
    <property type="project" value="UniProtKB-KW"/>
</dbReference>
<evidence type="ECO:0000256" key="6">
    <source>
        <dbReference type="ARBA" id="ARBA00037982"/>
    </source>
</evidence>
<dbReference type="PANTHER" id="PTHR11042:SF136">
    <property type="entry name" value="EIF-2-ALPHA KINASE GCN2"/>
    <property type="match status" value="1"/>
</dbReference>
<dbReference type="InterPro" id="IPR036621">
    <property type="entry name" value="Anticodon-bd_dom_sf"/>
</dbReference>
<evidence type="ECO:0000259" key="10">
    <source>
        <dbReference type="PROSITE" id="PS50908"/>
    </source>
</evidence>
<dbReference type="SMART" id="SM00220">
    <property type="entry name" value="S_TKc"/>
    <property type="match status" value="1"/>
</dbReference>
<dbReference type="GO" id="GO:0005634">
    <property type="term" value="C:nucleus"/>
    <property type="evidence" value="ECO:0007669"/>
    <property type="project" value="TreeGrafter"/>
</dbReference>
<dbReference type="InParanoid" id="I7M434"/>
<keyword evidence="12" id="KW-1185">Reference proteome</keyword>
<feature type="compositionally biased region" description="Polar residues" evidence="8">
    <location>
        <begin position="66"/>
        <end position="78"/>
    </location>
</feature>
<dbReference type="GO" id="GO:0005524">
    <property type="term" value="F:ATP binding"/>
    <property type="evidence" value="ECO:0007669"/>
    <property type="project" value="UniProtKB-UniRule"/>
</dbReference>
<evidence type="ECO:0000259" key="9">
    <source>
        <dbReference type="PROSITE" id="PS50011"/>
    </source>
</evidence>
<evidence type="ECO:0000256" key="8">
    <source>
        <dbReference type="SAM" id="MobiDB-lite"/>
    </source>
</evidence>
<dbReference type="InterPro" id="IPR050339">
    <property type="entry name" value="CC_SR_Kinase"/>
</dbReference>
<evidence type="ECO:0000313" key="11">
    <source>
        <dbReference type="EMBL" id="EAS04819.2"/>
    </source>
</evidence>
<feature type="region of interest" description="Disordered" evidence="8">
    <location>
        <begin position="1"/>
        <end position="78"/>
    </location>
</feature>
<dbReference type="Pfam" id="PF00069">
    <property type="entry name" value="Pkinase"/>
    <property type="match status" value="2"/>
</dbReference>
<keyword evidence="2 7" id="KW-0547">Nucleotide-binding</keyword>
<feature type="compositionally biased region" description="Polar residues" evidence="8">
    <location>
        <begin position="554"/>
        <end position="564"/>
    </location>
</feature>
<proteinExistence type="inferred from homology"/>
<dbReference type="GeneID" id="7830464"/>
<dbReference type="Gene3D" id="1.10.510.10">
    <property type="entry name" value="Transferase(Phosphotransferase) domain 1"/>
    <property type="match status" value="1"/>
</dbReference>
<dbReference type="InterPro" id="IPR011009">
    <property type="entry name" value="Kinase-like_dom_sf"/>
</dbReference>
<dbReference type="KEGG" id="tet:TTHERM_00467680"/>
<dbReference type="InterPro" id="IPR000719">
    <property type="entry name" value="Prot_kinase_dom"/>
</dbReference>
<feature type="region of interest" description="Disordered" evidence="8">
    <location>
        <begin position="477"/>
        <end position="511"/>
    </location>
</feature>
<comment type="similarity">
    <text evidence="6">Belongs to the protein kinase superfamily. Ser/Thr protein kinase family. GCN2 subfamily.</text>
</comment>
<evidence type="ECO:0000313" key="12">
    <source>
        <dbReference type="Proteomes" id="UP000009168"/>
    </source>
</evidence>
<protein>
    <submittedName>
        <fullName evidence="11">Serine/Threonine kinase domain protein</fullName>
    </submittedName>
</protein>
<dbReference type="SUPFAM" id="SSF56112">
    <property type="entry name" value="Protein kinase-like (PK-like)"/>
    <property type="match status" value="1"/>
</dbReference>
<feature type="region of interest" description="Disordered" evidence="8">
    <location>
        <begin position="539"/>
        <end position="578"/>
    </location>
</feature>
<dbReference type="PROSITE" id="PS00107">
    <property type="entry name" value="PROTEIN_KINASE_ATP"/>
    <property type="match status" value="1"/>
</dbReference>
<accession>I7M434</accession>
<dbReference type="STRING" id="312017.I7M434"/>
<dbReference type="eggNOG" id="KOG1035">
    <property type="taxonomic scope" value="Eukaryota"/>
</dbReference>
<evidence type="ECO:0000256" key="4">
    <source>
        <dbReference type="ARBA" id="ARBA00022840"/>
    </source>
</evidence>
<dbReference type="PROSITE" id="PS50908">
    <property type="entry name" value="RWD"/>
    <property type="match status" value="1"/>
</dbReference>
<feature type="binding site" evidence="7">
    <location>
        <position position="432"/>
    </location>
    <ligand>
        <name>ATP</name>
        <dbReference type="ChEBI" id="CHEBI:30616"/>
    </ligand>
</feature>
<dbReference type="InterPro" id="IPR017441">
    <property type="entry name" value="Protein_kinase_ATP_BS"/>
</dbReference>
<keyword evidence="3 11" id="KW-0418">Kinase</keyword>
<dbReference type="RefSeq" id="XP_001025064.2">
    <property type="nucleotide sequence ID" value="XM_001025064.2"/>
</dbReference>